<dbReference type="Proteomes" id="UP001174934">
    <property type="component" value="Unassembled WGS sequence"/>
</dbReference>
<feature type="domain" description="LysM" evidence="6">
    <location>
        <begin position="216"/>
        <end position="262"/>
    </location>
</feature>
<comment type="similarity">
    <text evidence="4">Belongs to the secreted LysM effector family.</text>
</comment>
<evidence type="ECO:0000313" key="7">
    <source>
        <dbReference type="EMBL" id="KAK0625193.1"/>
    </source>
</evidence>
<comment type="caution">
    <text evidence="7">The sequence shown here is derived from an EMBL/GenBank/DDBJ whole genome shotgun (WGS) entry which is preliminary data.</text>
</comment>
<keyword evidence="8" id="KW-1185">Reference proteome</keyword>
<organism evidence="7 8">
    <name type="scientific">Bombardia bombarda</name>
    <dbReference type="NCBI Taxonomy" id="252184"/>
    <lineage>
        <taxon>Eukaryota</taxon>
        <taxon>Fungi</taxon>
        <taxon>Dikarya</taxon>
        <taxon>Ascomycota</taxon>
        <taxon>Pezizomycotina</taxon>
        <taxon>Sordariomycetes</taxon>
        <taxon>Sordariomycetidae</taxon>
        <taxon>Sordariales</taxon>
        <taxon>Lasiosphaeriaceae</taxon>
        <taxon>Bombardia</taxon>
    </lineage>
</organism>
<evidence type="ECO:0000256" key="3">
    <source>
        <dbReference type="ARBA" id="ARBA00023026"/>
    </source>
</evidence>
<dbReference type="AlphaFoldDB" id="A0AA40C5N6"/>
<feature type="domain" description="LysM" evidence="6">
    <location>
        <begin position="108"/>
        <end position="155"/>
    </location>
</feature>
<dbReference type="GO" id="GO:0008061">
    <property type="term" value="F:chitin binding"/>
    <property type="evidence" value="ECO:0007669"/>
    <property type="project" value="UniProtKB-KW"/>
</dbReference>
<dbReference type="EMBL" id="JAULSR010000003">
    <property type="protein sequence ID" value="KAK0625193.1"/>
    <property type="molecule type" value="Genomic_DNA"/>
</dbReference>
<feature type="compositionally biased region" description="Low complexity" evidence="5">
    <location>
        <begin position="165"/>
        <end position="199"/>
    </location>
</feature>
<sequence length="380" mass="37982">MPSTVGTAPSPTQAGIISSCKGWYLATQGDSCDLVPQVFGTFDESSFLSWNPALGGSGCSGLVIGDYYCIAVPGTPTTRTSLPSSSPTQTNGAGPQPEQPGIPADCSSYWLVSSTDNCTTIAAANGITEQQLNSWNPSLGGVDCPNLLPDYYVCVKAGSAGTSVPATGTTTRTSTTTHASTTTTTTTTTTTGTSTTSPPLTTPTPIQPNMSPTCNRFYLVQPGDGCFAIAASANIPLATFYALNPSVGSDCANLLSGFYVCLGAASDGSGAPATTISTGAPVAATPSPVQSGMVAGCRRFYLVEGGDSCFGIASAAGVDLSLFGTWNPAVGASSGCGGLLSGEFVCIGVSGGGGVRRRLRAGGRAGCDGVIGTYLGILVN</sequence>
<feature type="compositionally biased region" description="Low complexity" evidence="5">
    <location>
        <begin position="78"/>
        <end position="90"/>
    </location>
</feature>
<accession>A0AA40C5N6</accession>
<protein>
    <recommendedName>
        <fullName evidence="6">LysM domain-containing protein</fullName>
    </recommendedName>
</protein>
<dbReference type="InterPro" id="IPR036779">
    <property type="entry name" value="LysM_dom_sf"/>
</dbReference>
<evidence type="ECO:0000313" key="8">
    <source>
        <dbReference type="Proteomes" id="UP001174934"/>
    </source>
</evidence>
<evidence type="ECO:0000256" key="5">
    <source>
        <dbReference type="SAM" id="MobiDB-lite"/>
    </source>
</evidence>
<name>A0AA40C5N6_9PEZI</name>
<feature type="domain" description="LysM" evidence="6">
    <location>
        <begin position="22"/>
        <end position="70"/>
    </location>
</feature>
<dbReference type="PANTHER" id="PTHR34997:SF2">
    <property type="entry name" value="LYSM DOMAIN-CONTAINING PROTEIN-RELATED"/>
    <property type="match status" value="1"/>
</dbReference>
<feature type="domain" description="LysM" evidence="6">
    <location>
        <begin position="299"/>
        <end position="347"/>
    </location>
</feature>
<dbReference type="SMART" id="SM00257">
    <property type="entry name" value="LysM"/>
    <property type="match status" value="3"/>
</dbReference>
<dbReference type="SUPFAM" id="SSF54106">
    <property type="entry name" value="LysM domain"/>
    <property type="match status" value="3"/>
</dbReference>
<dbReference type="InterPro" id="IPR018392">
    <property type="entry name" value="LysM"/>
</dbReference>
<evidence type="ECO:0000256" key="4">
    <source>
        <dbReference type="ARBA" id="ARBA00044955"/>
    </source>
</evidence>
<evidence type="ECO:0000256" key="1">
    <source>
        <dbReference type="ARBA" id="ARBA00022669"/>
    </source>
</evidence>
<reference evidence="7" key="1">
    <citation type="submission" date="2023-06" db="EMBL/GenBank/DDBJ databases">
        <title>Genome-scale phylogeny and comparative genomics of the fungal order Sordariales.</title>
        <authorList>
            <consortium name="Lawrence Berkeley National Laboratory"/>
            <person name="Hensen N."/>
            <person name="Bonometti L."/>
            <person name="Westerberg I."/>
            <person name="Brannstrom I.O."/>
            <person name="Guillou S."/>
            <person name="Cros-Aarteil S."/>
            <person name="Calhoun S."/>
            <person name="Haridas S."/>
            <person name="Kuo A."/>
            <person name="Mondo S."/>
            <person name="Pangilinan J."/>
            <person name="Riley R."/>
            <person name="LaButti K."/>
            <person name="Andreopoulos B."/>
            <person name="Lipzen A."/>
            <person name="Chen C."/>
            <person name="Yanf M."/>
            <person name="Daum C."/>
            <person name="Ng V."/>
            <person name="Clum A."/>
            <person name="Steindorff A."/>
            <person name="Ohm R."/>
            <person name="Martin F."/>
            <person name="Silar P."/>
            <person name="Natvig D."/>
            <person name="Lalanne C."/>
            <person name="Gautier V."/>
            <person name="Ament-velasquez S.L."/>
            <person name="Kruys A."/>
            <person name="Hutchinson M.I."/>
            <person name="Powell A.J."/>
            <person name="Barry K."/>
            <person name="Miller A.N."/>
            <person name="Grigoriev I.V."/>
            <person name="Debuchy R."/>
            <person name="Gladieux P."/>
            <person name="Thoren M.H."/>
            <person name="Johannesson H."/>
        </authorList>
    </citation>
    <scope>NUCLEOTIDE SEQUENCE</scope>
    <source>
        <strain evidence="7">SMH3391-2</strain>
    </source>
</reference>
<feature type="region of interest" description="Disordered" evidence="5">
    <location>
        <begin position="165"/>
        <end position="207"/>
    </location>
</feature>
<dbReference type="Pfam" id="PF01476">
    <property type="entry name" value="LysM"/>
    <property type="match status" value="3"/>
</dbReference>
<dbReference type="CDD" id="cd00118">
    <property type="entry name" value="LysM"/>
    <property type="match status" value="3"/>
</dbReference>
<gene>
    <name evidence="7" type="ORF">B0T17DRAFT_265186</name>
</gene>
<proteinExistence type="inferred from homology"/>
<dbReference type="InterPro" id="IPR052210">
    <property type="entry name" value="LysM1-like"/>
</dbReference>
<keyword evidence="1" id="KW-0147">Chitin-binding</keyword>
<evidence type="ECO:0000256" key="2">
    <source>
        <dbReference type="ARBA" id="ARBA00022729"/>
    </source>
</evidence>
<keyword evidence="2" id="KW-0732">Signal</keyword>
<dbReference type="PROSITE" id="PS51782">
    <property type="entry name" value="LYSM"/>
    <property type="match status" value="4"/>
</dbReference>
<dbReference type="Gene3D" id="3.10.350.10">
    <property type="entry name" value="LysM domain"/>
    <property type="match status" value="4"/>
</dbReference>
<evidence type="ECO:0000259" key="6">
    <source>
        <dbReference type="PROSITE" id="PS51782"/>
    </source>
</evidence>
<dbReference type="PANTHER" id="PTHR34997">
    <property type="entry name" value="AM15"/>
    <property type="match status" value="1"/>
</dbReference>
<feature type="region of interest" description="Disordered" evidence="5">
    <location>
        <begin position="78"/>
        <end position="105"/>
    </location>
</feature>
<keyword evidence="3" id="KW-0843">Virulence</keyword>